<dbReference type="PANTHER" id="PTHR47816">
    <property type="entry name" value="RIBOSOMAL RNA SMALL SUBUNIT METHYLTRANSFERASE C"/>
    <property type="match status" value="1"/>
</dbReference>
<sequence length="198" mass="21918">MSHYYSKNPTVSSRETTIKAKLKDREWEFLTDAGVFSKGGVDFGTRLLIETVEITDGDTLLDLGCGYGVVGIVLGAETPAGLITMSDINERAVELAKKNCKKYQITNATVIASDGFENIPHQEFKHIITNPPIRAGKAKIYQLFDETTKYLGHSGSLWVVMHKKHGAESAIKKLENLYKSVKIVNKKSGYHIIKADNS</sequence>
<dbReference type="InterPro" id="IPR007848">
    <property type="entry name" value="Small_mtfrase_dom"/>
</dbReference>
<dbReference type="STRING" id="766136.BHF68_12825"/>
<keyword evidence="1" id="KW-0489">Methyltransferase</keyword>
<reference evidence="4 5" key="1">
    <citation type="submission" date="2016-09" db="EMBL/GenBank/DDBJ databases">
        <title>Draft genome sequence for the type strain of Desulfuribacillus alkaliarsenatis AHT28, an obligately anaerobic, sulfidogenic bacterium isolated from Russian soda lake sediments.</title>
        <authorList>
            <person name="Abin C.A."/>
            <person name="Hollibaugh J.T."/>
        </authorList>
    </citation>
    <scope>NUCLEOTIDE SEQUENCE [LARGE SCALE GENOMIC DNA]</scope>
    <source>
        <strain evidence="4 5">AHT28</strain>
    </source>
</reference>
<comment type="caution">
    <text evidence="4">The sequence shown here is derived from an EMBL/GenBank/DDBJ whole genome shotgun (WGS) entry which is preliminary data.</text>
</comment>
<dbReference type="Proteomes" id="UP000094296">
    <property type="component" value="Unassembled WGS sequence"/>
</dbReference>
<dbReference type="CDD" id="cd02440">
    <property type="entry name" value="AdoMet_MTases"/>
    <property type="match status" value="1"/>
</dbReference>
<dbReference type="EMBL" id="MIJE01000002">
    <property type="protein sequence ID" value="OEF97947.1"/>
    <property type="molecule type" value="Genomic_DNA"/>
</dbReference>
<dbReference type="RefSeq" id="WP_069642344.1">
    <property type="nucleotide sequence ID" value="NZ_MIJE01000002.1"/>
</dbReference>
<organism evidence="4 5">
    <name type="scientific">Desulfuribacillus alkaliarsenatis</name>
    <dbReference type="NCBI Taxonomy" id="766136"/>
    <lineage>
        <taxon>Bacteria</taxon>
        <taxon>Bacillati</taxon>
        <taxon>Bacillota</taxon>
        <taxon>Desulfuribacillia</taxon>
        <taxon>Desulfuribacillales</taxon>
        <taxon>Desulfuribacillaceae</taxon>
        <taxon>Desulfuribacillus</taxon>
    </lineage>
</organism>
<dbReference type="Pfam" id="PF05175">
    <property type="entry name" value="MTS"/>
    <property type="match status" value="1"/>
</dbReference>
<dbReference type="InterPro" id="IPR029063">
    <property type="entry name" value="SAM-dependent_MTases_sf"/>
</dbReference>
<keyword evidence="2" id="KW-0808">Transferase</keyword>
<dbReference type="SUPFAM" id="SSF53335">
    <property type="entry name" value="S-adenosyl-L-methionine-dependent methyltransferases"/>
    <property type="match status" value="1"/>
</dbReference>
<evidence type="ECO:0000313" key="4">
    <source>
        <dbReference type="EMBL" id="OEF97947.1"/>
    </source>
</evidence>
<dbReference type="OrthoDB" id="9764961at2"/>
<evidence type="ECO:0000256" key="1">
    <source>
        <dbReference type="ARBA" id="ARBA00022603"/>
    </source>
</evidence>
<protein>
    <recommendedName>
        <fullName evidence="3">Methyltransferase small domain-containing protein</fullName>
    </recommendedName>
</protein>
<evidence type="ECO:0000259" key="3">
    <source>
        <dbReference type="Pfam" id="PF05175"/>
    </source>
</evidence>
<evidence type="ECO:0000256" key="2">
    <source>
        <dbReference type="ARBA" id="ARBA00022679"/>
    </source>
</evidence>
<dbReference type="InterPro" id="IPR046977">
    <property type="entry name" value="RsmC/RlmG"/>
</dbReference>
<name>A0A1E5G4C2_9FIRM</name>
<keyword evidence="5" id="KW-1185">Reference proteome</keyword>
<gene>
    <name evidence="4" type="ORF">BHF68_12825</name>
</gene>
<dbReference type="GO" id="GO:0008757">
    <property type="term" value="F:S-adenosylmethionine-dependent methyltransferase activity"/>
    <property type="evidence" value="ECO:0007669"/>
    <property type="project" value="InterPro"/>
</dbReference>
<evidence type="ECO:0000313" key="5">
    <source>
        <dbReference type="Proteomes" id="UP000094296"/>
    </source>
</evidence>
<proteinExistence type="predicted"/>
<dbReference type="AlphaFoldDB" id="A0A1E5G4C2"/>
<accession>A0A1E5G4C2</accession>
<dbReference type="Gene3D" id="3.40.50.150">
    <property type="entry name" value="Vaccinia Virus protein VP39"/>
    <property type="match status" value="1"/>
</dbReference>
<feature type="domain" description="Methyltransferase small" evidence="3">
    <location>
        <begin position="26"/>
        <end position="194"/>
    </location>
</feature>
<dbReference type="PANTHER" id="PTHR47816:SF4">
    <property type="entry name" value="RIBOSOMAL RNA SMALL SUBUNIT METHYLTRANSFERASE C"/>
    <property type="match status" value="1"/>
</dbReference>
<dbReference type="GO" id="GO:0032259">
    <property type="term" value="P:methylation"/>
    <property type="evidence" value="ECO:0007669"/>
    <property type="project" value="UniProtKB-KW"/>
</dbReference>